<dbReference type="PANTHER" id="PTHR19303:SF74">
    <property type="entry name" value="POGO TRANSPOSABLE ELEMENT WITH KRAB DOMAIN"/>
    <property type="match status" value="1"/>
</dbReference>
<comment type="caution">
    <text evidence="2">The sequence shown here is derived from an EMBL/GenBank/DDBJ whole genome shotgun (WGS) entry which is preliminary data.</text>
</comment>
<dbReference type="Gene3D" id="3.30.420.10">
    <property type="entry name" value="Ribonuclease H-like superfamily/Ribonuclease H"/>
    <property type="match status" value="1"/>
</dbReference>
<dbReference type="InterPro" id="IPR004875">
    <property type="entry name" value="DDE_SF_endonuclease_dom"/>
</dbReference>
<keyword evidence="3" id="KW-1185">Reference proteome</keyword>
<organism evidence="2 3">
    <name type="scientific">Macrosiphum euphorbiae</name>
    <name type="common">potato aphid</name>
    <dbReference type="NCBI Taxonomy" id="13131"/>
    <lineage>
        <taxon>Eukaryota</taxon>
        <taxon>Metazoa</taxon>
        <taxon>Ecdysozoa</taxon>
        <taxon>Arthropoda</taxon>
        <taxon>Hexapoda</taxon>
        <taxon>Insecta</taxon>
        <taxon>Pterygota</taxon>
        <taxon>Neoptera</taxon>
        <taxon>Paraneoptera</taxon>
        <taxon>Hemiptera</taxon>
        <taxon>Sternorrhyncha</taxon>
        <taxon>Aphidomorpha</taxon>
        <taxon>Aphidoidea</taxon>
        <taxon>Aphididae</taxon>
        <taxon>Macrosiphini</taxon>
        <taxon>Macrosiphum</taxon>
    </lineage>
</organism>
<dbReference type="InterPro" id="IPR050863">
    <property type="entry name" value="CenT-Element_Derived"/>
</dbReference>
<gene>
    <name evidence="2" type="ORF">MEUPH1_LOCUS28877</name>
</gene>
<dbReference type="GO" id="GO:0005634">
    <property type="term" value="C:nucleus"/>
    <property type="evidence" value="ECO:0007669"/>
    <property type="project" value="TreeGrafter"/>
</dbReference>
<feature type="domain" description="DDE-1" evidence="1">
    <location>
        <begin position="117"/>
        <end position="257"/>
    </location>
</feature>
<name>A0AAV0Y624_9HEMI</name>
<dbReference type="Pfam" id="PF03184">
    <property type="entry name" value="DDE_1"/>
    <property type="match status" value="1"/>
</dbReference>
<proteinExistence type="predicted"/>
<sequence length="379" mass="43511">MHVINAEIIYYLDRAGKNLKPFKNNLPGEVLYKNFIQRHNKALKIRHGQNIKRSLAAVSRTVVNEYFDNLEISLSGIPPQNIINYDETNFVDDPGRIKVLVRKTSKHADNIMDSTKSATSVMFSVDDAGSMLPIYVVYKSTQLWDSWTTEGPEKCRSNRTPSGWFNKSIFEDWFITVVIPHFRRLEGNKVVIGNNLASHMSMKIIQLCKENDIKFIFLPPNSTHLTQPLDVSCFMPIKIAWRKVLKAYKRFRRGTIQKENFPRLLKKTLENLSVSQITNIKAGFEATGIYPIDREKVLKRLPVEDLISINSSASIIVPEALHNIIKETRFGKVSEKVNKRKKYNIKAGCSVTEESILFNNEHTIEDAINTNTKEKKKEK</sequence>
<evidence type="ECO:0000259" key="1">
    <source>
        <dbReference type="Pfam" id="PF03184"/>
    </source>
</evidence>
<dbReference type="InterPro" id="IPR036397">
    <property type="entry name" value="RNaseH_sf"/>
</dbReference>
<dbReference type="GO" id="GO:0003677">
    <property type="term" value="F:DNA binding"/>
    <property type="evidence" value="ECO:0007669"/>
    <property type="project" value="TreeGrafter"/>
</dbReference>
<reference evidence="2 3" key="1">
    <citation type="submission" date="2023-01" db="EMBL/GenBank/DDBJ databases">
        <authorList>
            <person name="Whitehead M."/>
        </authorList>
    </citation>
    <scope>NUCLEOTIDE SEQUENCE [LARGE SCALE GENOMIC DNA]</scope>
</reference>
<dbReference type="EMBL" id="CARXXK010001317">
    <property type="protein sequence ID" value="CAI6375363.1"/>
    <property type="molecule type" value="Genomic_DNA"/>
</dbReference>
<dbReference type="Proteomes" id="UP001160148">
    <property type="component" value="Unassembled WGS sequence"/>
</dbReference>
<protein>
    <recommendedName>
        <fullName evidence="1">DDE-1 domain-containing protein</fullName>
    </recommendedName>
</protein>
<dbReference type="PANTHER" id="PTHR19303">
    <property type="entry name" value="TRANSPOSON"/>
    <property type="match status" value="1"/>
</dbReference>
<accession>A0AAV0Y624</accession>
<dbReference type="AlphaFoldDB" id="A0AAV0Y624"/>
<evidence type="ECO:0000313" key="2">
    <source>
        <dbReference type="EMBL" id="CAI6375363.1"/>
    </source>
</evidence>
<evidence type="ECO:0000313" key="3">
    <source>
        <dbReference type="Proteomes" id="UP001160148"/>
    </source>
</evidence>